<dbReference type="GO" id="GO:0016740">
    <property type="term" value="F:transferase activity"/>
    <property type="evidence" value="ECO:0007669"/>
    <property type="project" value="UniProtKB-KW"/>
</dbReference>
<dbReference type="Pfam" id="PF04007">
    <property type="entry name" value="DUF354"/>
    <property type="match status" value="1"/>
</dbReference>
<gene>
    <name evidence="1" type="ORF">NSIN_20268</name>
</gene>
<sequence length="321" mass="36162">MVSKLSKNHKILCTSRNYREVVELSKIKNVNLRLIGKHGGSEREGKLHSSIQRMNDLLGEITRFSPDLTISFCSPEAARIAFGMGIKHIAFSDSPHAEAVMRLAVPFVQKLLIPWIIPKSEFIKYGITEKDIIQYKSIDAAVIVKEKTKIKKINIEKTKKTIVIRPEESEAAYVQGKTRSDEIIEKVSKVSNLYNILVLARYTPQQKRLKEKFGKKITIMDKVVDGKSLLSITDLFIGSGGTMTAEAALMGVPTISYDAVPNHIEKYLVRTGLVKRETEPNRILPLIKEMTEKIGNKKKAKNVLATMEDPYIKLVKTIKTL</sequence>
<dbReference type="PANTHER" id="PTHR39662">
    <property type="entry name" value="DUF354 DOMAIN-CONTAINING PROTEIN-RELATED"/>
    <property type="match status" value="1"/>
</dbReference>
<keyword evidence="2" id="KW-1185">Reference proteome</keyword>
<accession>A0A2H1EFE0</accession>
<proteinExistence type="predicted"/>
<dbReference type="SUPFAM" id="SSF53756">
    <property type="entry name" value="UDP-Glycosyltransferase/glycogen phosphorylase"/>
    <property type="match status" value="1"/>
</dbReference>
<dbReference type="Proteomes" id="UP000232412">
    <property type="component" value="Unassembled WGS sequence"/>
</dbReference>
<organism evidence="1 2">
    <name type="scientific">Nitrosotalea sinensis</name>
    <dbReference type="NCBI Taxonomy" id="1499975"/>
    <lineage>
        <taxon>Archaea</taxon>
        <taxon>Nitrososphaerota</taxon>
        <taxon>Nitrososphaeria</taxon>
        <taxon>Nitrosotaleales</taxon>
        <taxon>Nitrosotaleaceae</taxon>
        <taxon>Nitrosotalea</taxon>
    </lineage>
</organism>
<protein>
    <submittedName>
        <fullName evidence="1">Lipid-A-disaccharide synthase related glycosyltransferase</fullName>
    </submittedName>
</protein>
<evidence type="ECO:0000313" key="2">
    <source>
        <dbReference type="Proteomes" id="UP000232412"/>
    </source>
</evidence>
<dbReference type="Gene3D" id="3.40.50.2000">
    <property type="entry name" value="Glycogen Phosphorylase B"/>
    <property type="match status" value="1"/>
</dbReference>
<evidence type="ECO:0000313" key="1">
    <source>
        <dbReference type="EMBL" id="SHO44232.1"/>
    </source>
</evidence>
<reference evidence="2" key="1">
    <citation type="submission" date="2016-12" db="EMBL/GenBank/DDBJ databases">
        <authorList>
            <person name="Herbold C."/>
        </authorList>
    </citation>
    <scope>NUCLEOTIDE SEQUENCE [LARGE SCALE GENOMIC DNA]</scope>
</reference>
<dbReference type="AlphaFoldDB" id="A0A2H1EFE0"/>
<dbReference type="PIRSF" id="PIRSF005357">
    <property type="entry name" value="UCP005357"/>
    <property type="match status" value="1"/>
</dbReference>
<dbReference type="PANTHER" id="PTHR39662:SF1">
    <property type="entry name" value="DUF354 DOMAIN-CONTAINING PROTEIN"/>
    <property type="match status" value="1"/>
</dbReference>
<dbReference type="EMBL" id="FRFC01000003">
    <property type="protein sequence ID" value="SHO44232.1"/>
    <property type="molecule type" value="Genomic_DNA"/>
</dbReference>
<name>A0A2H1EFE0_9ARCH</name>
<dbReference type="InterPro" id="IPR007152">
    <property type="entry name" value="DUF354"/>
</dbReference>
<keyword evidence="1" id="KW-0808">Transferase</keyword>